<proteinExistence type="predicted"/>
<feature type="compositionally biased region" description="Basic and acidic residues" evidence="1">
    <location>
        <begin position="50"/>
        <end position="60"/>
    </location>
</feature>
<sequence length="131" mass="14278">MTDDLHINQAEMRALLDDPSGPVVGDLRKSAKRVERGAKRRAPQWARDGVNAKEPGRDGEGWYADVATEAESKDGAPIGLFAEVGTKPHVIESHGDYPLRNAKTGQVFGKKVNHPGTEAQPHLRPALHEDL</sequence>
<reference evidence="2" key="1">
    <citation type="journal article" date="2014" name="Int. J. Syst. Evol. Microbiol.">
        <title>Complete genome sequence of Corynebacterium casei LMG S-19264T (=DSM 44701T), isolated from a smear-ripened cheese.</title>
        <authorList>
            <consortium name="US DOE Joint Genome Institute (JGI-PGF)"/>
            <person name="Walter F."/>
            <person name="Albersmeier A."/>
            <person name="Kalinowski J."/>
            <person name="Ruckert C."/>
        </authorList>
    </citation>
    <scope>NUCLEOTIDE SEQUENCE</scope>
    <source>
        <strain evidence="2">JCM 19831</strain>
    </source>
</reference>
<evidence type="ECO:0000313" key="2">
    <source>
        <dbReference type="EMBL" id="GGM53276.1"/>
    </source>
</evidence>
<evidence type="ECO:0000256" key="1">
    <source>
        <dbReference type="SAM" id="MobiDB-lite"/>
    </source>
</evidence>
<comment type="caution">
    <text evidence="2">The sequence shown here is derived from an EMBL/GenBank/DDBJ whole genome shotgun (WGS) entry which is preliminary data.</text>
</comment>
<accession>A0A917U2D7</accession>
<dbReference type="AlphaFoldDB" id="A0A917U2D7"/>
<gene>
    <name evidence="2" type="ORF">GCM10007977_063620</name>
</gene>
<dbReference type="RefSeq" id="WP_190253672.1">
    <property type="nucleotide sequence ID" value="NZ_BMPI01000035.1"/>
</dbReference>
<reference evidence="2" key="2">
    <citation type="submission" date="2020-09" db="EMBL/GenBank/DDBJ databases">
        <authorList>
            <person name="Sun Q."/>
            <person name="Ohkuma M."/>
        </authorList>
    </citation>
    <scope>NUCLEOTIDE SEQUENCE</scope>
    <source>
        <strain evidence="2">JCM 19831</strain>
    </source>
</reference>
<evidence type="ECO:0000313" key="3">
    <source>
        <dbReference type="Proteomes" id="UP000642070"/>
    </source>
</evidence>
<feature type="region of interest" description="Disordered" evidence="1">
    <location>
        <begin position="109"/>
        <end position="131"/>
    </location>
</feature>
<name>A0A917U2D7_9ACTN</name>
<dbReference type="Proteomes" id="UP000642070">
    <property type="component" value="Unassembled WGS sequence"/>
</dbReference>
<dbReference type="EMBL" id="BMPI01000035">
    <property type="protein sequence ID" value="GGM53276.1"/>
    <property type="molecule type" value="Genomic_DNA"/>
</dbReference>
<keyword evidence="3" id="KW-1185">Reference proteome</keyword>
<feature type="region of interest" description="Disordered" evidence="1">
    <location>
        <begin position="21"/>
        <end position="60"/>
    </location>
</feature>
<organism evidence="2 3">
    <name type="scientific">Dactylosporangium sucinum</name>
    <dbReference type="NCBI Taxonomy" id="1424081"/>
    <lineage>
        <taxon>Bacteria</taxon>
        <taxon>Bacillati</taxon>
        <taxon>Actinomycetota</taxon>
        <taxon>Actinomycetes</taxon>
        <taxon>Micromonosporales</taxon>
        <taxon>Micromonosporaceae</taxon>
        <taxon>Dactylosporangium</taxon>
    </lineage>
</organism>
<feature type="compositionally biased region" description="Basic and acidic residues" evidence="1">
    <location>
        <begin position="26"/>
        <end position="37"/>
    </location>
</feature>
<evidence type="ECO:0008006" key="4">
    <source>
        <dbReference type="Google" id="ProtNLM"/>
    </source>
</evidence>
<protein>
    <recommendedName>
        <fullName evidence="4">HK97 gp10 family phage protein</fullName>
    </recommendedName>
</protein>